<dbReference type="SUPFAM" id="SSF48371">
    <property type="entry name" value="ARM repeat"/>
    <property type="match status" value="1"/>
</dbReference>
<accession>A0A160PI71</accession>
<reference evidence="1 2" key="1">
    <citation type="journal article" date="2016" name="Genome Announc.">
        <title>Complete Genome Sequence of Methylobacterium populi P-1M, Isolated from Pink-Pigmented Household Biofilm.</title>
        <authorList>
            <person name="Morohoshi T."/>
            <person name="Ikeda T."/>
        </authorList>
    </citation>
    <scope>NUCLEOTIDE SEQUENCE [LARGE SCALE GENOMIC DNA]</scope>
    <source>
        <strain evidence="1 2">P-1M</strain>
    </source>
</reference>
<proteinExistence type="predicted"/>
<evidence type="ECO:0000313" key="2">
    <source>
        <dbReference type="Proteomes" id="UP000218288"/>
    </source>
</evidence>
<evidence type="ECO:0000313" key="1">
    <source>
        <dbReference type="EMBL" id="BAU93119.1"/>
    </source>
</evidence>
<dbReference type="AlphaFoldDB" id="A0A160PI71"/>
<organism evidence="1 2">
    <name type="scientific">Methylorubrum populi</name>
    <dbReference type="NCBI Taxonomy" id="223967"/>
    <lineage>
        <taxon>Bacteria</taxon>
        <taxon>Pseudomonadati</taxon>
        <taxon>Pseudomonadota</taxon>
        <taxon>Alphaproteobacteria</taxon>
        <taxon>Hyphomicrobiales</taxon>
        <taxon>Methylobacteriaceae</taxon>
        <taxon>Methylorubrum</taxon>
    </lineage>
</organism>
<dbReference type="Proteomes" id="UP000218288">
    <property type="component" value="Chromosome"/>
</dbReference>
<evidence type="ECO:0008006" key="3">
    <source>
        <dbReference type="Google" id="ProtNLM"/>
    </source>
</evidence>
<sequence>MREAARNCAARVFPRTGADVLAEALPFLLERMHEWQRWQEDGAGNRAILDDLMTRPEVCERLVERLSTARGGRMGHLLRRACRWPGLDPFLPDLARRAFLPSVRAYALRFLIEERATWPEGYRREWVDKSYGLARRVRVIGERRFVRSSDVETLVVQGAQDRSAIVRRVAGDALVRHRSGLDDAMLALVRQLADDKSPSVRERATFILKERAAR</sequence>
<name>A0A160PI71_9HYPH</name>
<dbReference type="EMBL" id="AP014809">
    <property type="protein sequence ID" value="BAU93119.1"/>
    <property type="molecule type" value="Genomic_DNA"/>
</dbReference>
<dbReference type="InterPro" id="IPR016024">
    <property type="entry name" value="ARM-type_fold"/>
</dbReference>
<protein>
    <recommendedName>
        <fullName evidence="3">HEAT repeat domain-containing protein</fullName>
    </recommendedName>
</protein>
<gene>
    <name evidence="1" type="ORF">MPPM_4514</name>
</gene>
<dbReference type="RefSeq" id="WP_162296278.1">
    <property type="nucleotide sequence ID" value="NZ_AP014809.1"/>
</dbReference>